<evidence type="ECO:0000313" key="1">
    <source>
        <dbReference type="EMBL" id="THU89215.1"/>
    </source>
</evidence>
<gene>
    <name evidence="1" type="ORF">K435DRAFT_865519</name>
</gene>
<protein>
    <submittedName>
        <fullName evidence="1">Uncharacterized protein</fullName>
    </submittedName>
</protein>
<dbReference type="EMBL" id="ML179377">
    <property type="protein sequence ID" value="THU89215.1"/>
    <property type="molecule type" value="Genomic_DNA"/>
</dbReference>
<sequence>MKGVIVEGPGVLSLKVRMLLDLFLLQSHIKKPQSIKTATTPKTIPPIAPLPNPFELALLSESELGVAAATELAGEVAEKLGLDVVLSMGTTNSVEAQCVKVFPDVEAMFPFKWSSVHRLRSK</sequence>
<keyword evidence="2" id="KW-1185">Reference proteome</keyword>
<proteinExistence type="predicted"/>
<organism evidence="1 2">
    <name type="scientific">Dendrothele bispora (strain CBS 962.96)</name>
    <dbReference type="NCBI Taxonomy" id="1314807"/>
    <lineage>
        <taxon>Eukaryota</taxon>
        <taxon>Fungi</taxon>
        <taxon>Dikarya</taxon>
        <taxon>Basidiomycota</taxon>
        <taxon>Agaricomycotina</taxon>
        <taxon>Agaricomycetes</taxon>
        <taxon>Agaricomycetidae</taxon>
        <taxon>Agaricales</taxon>
        <taxon>Agaricales incertae sedis</taxon>
        <taxon>Dendrothele</taxon>
    </lineage>
</organism>
<reference evidence="1 2" key="1">
    <citation type="journal article" date="2019" name="Nat. Ecol. Evol.">
        <title>Megaphylogeny resolves global patterns of mushroom evolution.</title>
        <authorList>
            <person name="Varga T."/>
            <person name="Krizsan K."/>
            <person name="Foldi C."/>
            <person name="Dima B."/>
            <person name="Sanchez-Garcia M."/>
            <person name="Sanchez-Ramirez S."/>
            <person name="Szollosi G.J."/>
            <person name="Szarkandi J.G."/>
            <person name="Papp V."/>
            <person name="Albert L."/>
            <person name="Andreopoulos W."/>
            <person name="Angelini C."/>
            <person name="Antonin V."/>
            <person name="Barry K.W."/>
            <person name="Bougher N.L."/>
            <person name="Buchanan P."/>
            <person name="Buyck B."/>
            <person name="Bense V."/>
            <person name="Catcheside P."/>
            <person name="Chovatia M."/>
            <person name="Cooper J."/>
            <person name="Damon W."/>
            <person name="Desjardin D."/>
            <person name="Finy P."/>
            <person name="Geml J."/>
            <person name="Haridas S."/>
            <person name="Hughes K."/>
            <person name="Justo A."/>
            <person name="Karasinski D."/>
            <person name="Kautmanova I."/>
            <person name="Kiss B."/>
            <person name="Kocsube S."/>
            <person name="Kotiranta H."/>
            <person name="LaButti K.M."/>
            <person name="Lechner B.E."/>
            <person name="Liimatainen K."/>
            <person name="Lipzen A."/>
            <person name="Lukacs Z."/>
            <person name="Mihaltcheva S."/>
            <person name="Morgado L.N."/>
            <person name="Niskanen T."/>
            <person name="Noordeloos M.E."/>
            <person name="Ohm R.A."/>
            <person name="Ortiz-Santana B."/>
            <person name="Ovrebo C."/>
            <person name="Racz N."/>
            <person name="Riley R."/>
            <person name="Savchenko A."/>
            <person name="Shiryaev A."/>
            <person name="Soop K."/>
            <person name="Spirin V."/>
            <person name="Szebenyi C."/>
            <person name="Tomsovsky M."/>
            <person name="Tulloss R.E."/>
            <person name="Uehling J."/>
            <person name="Grigoriev I.V."/>
            <person name="Vagvolgyi C."/>
            <person name="Papp T."/>
            <person name="Martin F.M."/>
            <person name="Miettinen O."/>
            <person name="Hibbett D.S."/>
            <person name="Nagy L.G."/>
        </authorList>
    </citation>
    <scope>NUCLEOTIDE SEQUENCE [LARGE SCALE GENOMIC DNA]</scope>
    <source>
        <strain evidence="1 2">CBS 962.96</strain>
    </source>
</reference>
<evidence type="ECO:0000313" key="2">
    <source>
        <dbReference type="Proteomes" id="UP000297245"/>
    </source>
</evidence>
<dbReference type="Proteomes" id="UP000297245">
    <property type="component" value="Unassembled WGS sequence"/>
</dbReference>
<dbReference type="AlphaFoldDB" id="A0A4V4HE01"/>
<name>A0A4V4HE01_DENBC</name>
<accession>A0A4V4HE01</accession>